<reference evidence="2 3" key="1">
    <citation type="journal article" date="2018" name="Front. Plant Sci.">
        <title>Red Clover (Trifolium pratense) and Zigzag Clover (T. medium) - A Picture of Genomic Similarities and Differences.</title>
        <authorList>
            <person name="Dluhosova J."/>
            <person name="Istvanek J."/>
            <person name="Nedelnik J."/>
            <person name="Repkova J."/>
        </authorList>
    </citation>
    <scope>NUCLEOTIDE SEQUENCE [LARGE SCALE GENOMIC DNA]</scope>
    <source>
        <strain evidence="3">cv. 10/8</strain>
        <tissue evidence="2">Leaf</tissue>
    </source>
</reference>
<evidence type="ECO:0000256" key="1">
    <source>
        <dbReference type="SAM" id="Phobius"/>
    </source>
</evidence>
<comment type="caution">
    <text evidence="2">The sequence shown here is derived from an EMBL/GenBank/DDBJ whole genome shotgun (WGS) entry which is preliminary data.</text>
</comment>
<evidence type="ECO:0000313" key="3">
    <source>
        <dbReference type="Proteomes" id="UP000265520"/>
    </source>
</evidence>
<feature type="transmembrane region" description="Helical" evidence="1">
    <location>
        <begin position="12"/>
        <end position="33"/>
    </location>
</feature>
<name>A0A392TSB7_9FABA</name>
<keyword evidence="1" id="KW-0472">Membrane</keyword>
<accession>A0A392TSB7</accession>
<dbReference type="EMBL" id="LXQA010644156">
    <property type="protein sequence ID" value="MCI63818.1"/>
    <property type="molecule type" value="Genomic_DNA"/>
</dbReference>
<proteinExistence type="predicted"/>
<organism evidence="2 3">
    <name type="scientific">Trifolium medium</name>
    <dbReference type="NCBI Taxonomy" id="97028"/>
    <lineage>
        <taxon>Eukaryota</taxon>
        <taxon>Viridiplantae</taxon>
        <taxon>Streptophyta</taxon>
        <taxon>Embryophyta</taxon>
        <taxon>Tracheophyta</taxon>
        <taxon>Spermatophyta</taxon>
        <taxon>Magnoliopsida</taxon>
        <taxon>eudicotyledons</taxon>
        <taxon>Gunneridae</taxon>
        <taxon>Pentapetalae</taxon>
        <taxon>rosids</taxon>
        <taxon>fabids</taxon>
        <taxon>Fabales</taxon>
        <taxon>Fabaceae</taxon>
        <taxon>Papilionoideae</taxon>
        <taxon>50 kb inversion clade</taxon>
        <taxon>NPAAA clade</taxon>
        <taxon>Hologalegina</taxon>
        <taxon>IRL clade</taxon>
        <taxon>Trifolieae</taxon>
        <taxon>Trifolium</taxon>
    </lineage>
</organism>
<protein>
    <submittedName>
        <fullName evidence="2">Uncharacterized protein</fullName>
    </submittedName>
</protein>
<keyword evidence="1" id="KW-0812">Transmembrane</keyword>
<dbReference type="Proteomes" id="UP000265520">
    <property type="component" value="Unassembled WGS sequence"/>
</dbReference>
<evidence type="ECO:0000313" key="2">
    <source>
        <dbReference type="EMBL" id="MCI63818.1"/>
    </source>
</evidence>
<keyword evidence="3" id="KW-1185">Reference proteome</keyword>
<keyword evidence="1" id="KW-1133">Transmembrane helix</keyword>
<sequence>VEVEFVVQNVVVLVQMVVVLVVQKMVVLVEFVVHERRFTQPKG</sequence>
<feature type="non-terminal residue" evidence="2">
    <location>
        <position position="1"/>
    </location>
</feature>
<dbReference type="AlphaFoldDB" id="A0A392TSB7"/>